<organism evidence="1">
    <name type="scientific">marine sediment metagenome</name>
    <dbReference type="NCBI Taxonomy" id="412755"/>
    <lineage>
        <taxon>unclassified sequences</taxon>
        <taxon>metagenomes</taxon>
        <taxon>ecological metagenomes</taxon>
    </lineage>
</organism>
<proteinExistence type="predicted"/>
<gene>
    <name evidence="1" type="ORF">S01H4_07544</name>
</gene>
<evidence type="ECO:0000313" key="1">
    <source>
        <dbReference type="EMBL" id="GAG62552.1"/>
    </source>
</evidence>
<reference evidence="1" key="1">
    <citation type="journal article" date="2014" name="Front. Microbiol.">
        <title>High frequency of phylogenetically diverse reductive dehalogenase-homologous genes in deep subseafloor sedimentary metagenomes.</title>
        <authorList>
            <person name="Kawai M."/>
            <person name="Futagami T."/>
            <person name="Toyoda A."/>
            <person name="Takaki Y."/>
            <person name="Nishi S."/>
            <person name="Hori S."/>
            <person name="Arai W."/>
            <person name="Tsubouchi T."/>
            <person name="Morono Y."/>
            <person name="Uchiyama I."/>
            <person name="Ito T."/>
            <person name="Fujiyama A."/>
            <person name="Inagaki F."/>
            <person name="Takami H."/>
        </authorList>
    </citation>
    <scope>NUCLEOTIDE SEQUENCE</scope>
    <source>
        <strain evidence="1">Expedition CK06-06</strain>
    </source>
</reference>
<comment type="caution">
    <text evidence="1">The sequence shown here is derived from an EMBL/GenBank/DDBJ whole genome shotgun (WGS) entry which is preliminary data.</text>
</comment>
<accession>X0ZXE0</accession>
<name>X0ZXE0_9ZZZZ</name>
<dbReference type="EMBL" id="BART01002480">
    <property type="protein sequence ID" value="GAG62552.1"/>
    <property type="molecule type" value="Genomic_DNA"/>
</dbReference>
<protein>
    <submittedName>
        <fullName evidence="1">Uncharacterized protein</fullName>
    </submittedName>
</protein>
<sequence length="291" mass="34113">SFGINLKKIESSNINSDIEVKLLPIETEDYDLNSYGLLTDVKVAQQTFMVENVFNINLSVILEFLSELFENEIPFNKEILRLFIQKFLYGIRAYDLHWSMYPKPKTFSPLIRFLIRLFGIDLNLQKLSHWAIPDYIFGLFDTFVGLNAKILLIITSNKKNHDINRQAPITILLEIENGTLTKVKNVTEKELLSGNDHESLDSIRFAYSERFGFITNIIILNKNLIETILNTFIFKFHKISWFSILKVLKMMKKPQNFQIYPEIPPYSLLKKKNSFFFLKDLLKIAIDMHNF</sequence>
<dbReference type="AlphaFoldDB" id="X0ZXE0"/>
<feature type="non-terminal residue" evidence="1">
    <location>
        <position position="1"/>
    </location>
</feature>